<dbReference type="EMBL" id="JAKJXP020000003">
    <property type="protein sequence ID" value="KAK7757098.1"/>
    <property type="molecule type" value="Genomic_DNA"/>
</dbReference>
<evidence type="ECO:0000256" key="5">
    <source>
        <dbReference type="ARBA" id="ARBA00023136"/>
    </source>
</evidence>
<proteinExistence type="inferred from homology"/>
<comment type="similarity">
    <text evidence="2">Belongs to the amino acid/polyamine transporter 2 family.</text>
</comment>
<evidence type="ECO:0000256" key="2">
    <source>
        <dbReference type="ARBA" id="ARBA00008066"/>
    </source>
</evidence>
<evidence type="ECO:0000256" key="3">
    <source>
        <dbReference type="ARBA" id="ARBA00022692"/>
    </source>
</evidence>
<dbReference type="GO" id="GO:0016020">
    <property type="term" value="C:membrane"/>
    <property type="evidence" value="ECO:0007669"/>
    <property type="project" value="UniProtKB-SubCell"/>
</dbReference>
<evidence type="ECO:0000256" key="1">
    <source>
        <dbReference type="ARBA" id="ARBA00004141"/>
    </source>
</evidence>
<feature type="transmembrane region" description="Helical" evidence="7">
    <location>
        <begin position="191"/>
        <end position="211"/>
    </location>
</feature>
<dbReference type="PANTHER" id="PTHR22950">
    <property type="entry name" value="AMINO ACID TRANSPORTER"/>
    <property type="match status" value="1"/>
</dbReference>
<dbReference type="FunFam" id="1.20.1740.10:FF:000039">
    <property type="entry name" value="Neutral amino acid transporter (Eurofung)"/>
    <property type="match status" value="1"/>
</dbReference>
<dbReference type="Pfam" id="PF01490">
    <property type="entry name" value="Aa_trans"/>
    <property type="match status" value="1"/>
</dbReference>
<dbReference type="InterPro" id="IPR013057">
    <property type="entry name" value="AA_transpt_TM"/>
</dbReference>
<keyword evidence="5 7" id="KW-0472">Membrane</keyword>
<sequence>MAADTPASTTAPRGAADETMSRKAGGGIVGKGPLGTKENVVPENHTTEPAPAYEAAPPSFTQEKGEEINYHSLEWWQAGVIMIAETVSLGILSLPAVLATIGLAPGIVLIVFMSVMSGYSGLVLGEFRQRYPWVQSFGDAGEVLGRSIGMGRFFQEFMGWAQTIFQVFVMGSHLLTWTICLNTLSDSSTCTIVWAAVGLVVFWMLNTPRTLKYASYMSFESSRRLTYPLPKRAAFFSIFTAVMMTVIDVAVERPIGSASIDVTNQLGFTSAFLAVTNIAIAFSGHSCFFSVMSEFKKPEDWPKALALLQVCDTTLYLVASVVIYLYAGPDVPSPALTAAGSGRIRKAIWGIAIPTIVIAGVIYGHVAAKYLFLRVFGGTKHVVRRTALGTAGWVGITFAVWVVAFVIAESIPVFNNLLGLVCALFVSWFSYGFPGLLWLYMHHGAWFRDGRRAALFAMNAALFVIGLVLCALGLWSFGEAFAQGGMVEPWSCNSNAG</sequence>
<feature type="transmembrane region" description="Helical" evidence="7">
    <location>
        <begin position="347"/>
        <end position="366"/>
    </location>
</feature>
<feature type="region of interest" description="Disordered" evidence="6">
    <location>
        <begin position="1"/>
        <end position="57"/>
    </location>
</feature>
<keyword evidence="4 7" id="KW-1133">Transmembrane helix</keyword>
<evidence type="ECO:0000256" key="7">
    <source>
        <dbReference type="SAM" id="Phobius"/>
    </source>
</evidence>
<feature type="transmembrane region" description="Helical" evidence="7">
    <location>
        <begin position="304"/>
        <end position="327"/>
    </location>
</feature>
<dbReference type="AlphaFoldDB" id="A0AAN9YSA3"/>
<comment type="subcellular location">
    <subcellularLocation>
        <location evidence="1">Membrane</location>
        <topology evidence="1">Multi-pass membrane protein</topology>
    </subcellularLocation>
</comment>
<dbReference type="GO" id="GO:0015179">
    <property type="term" value="F:L-amino acid transmembrane transporter activity"/>
    <property type="evidence" value="ECO:0007669"/>
    <property type="project" value="TreeGrafter"/>
</dbReference>
<feature type="compositionally biased region" description="Polar residues" evidence="6">
    <location>
        <begin position="1"/>
        <end position="11"/>
    </location>
</feature>
<gene>
    <name evidence="9" type="ORF">SLS62_000645</name>
</gene>
<evidence type="ECO:0000256" key="4">
    <source>
        <dbReference type="ARBA" id="ARBA00022989"/>
    </source>
</evidence>
<feature type="transmembrane region" description="Helical" evidence="7">
    <location>
        <begin position="80"/>
        <end position="101"/>
    </location>
</feature>
<dbReference type="PANTHER" id="PTHR22950:SF668">
    <property type="entry name" value="AMINO ACID TRANSPORTER (EUROFUNG)"/>
    <property type="match status" value="1"/>
</dbReference>
<evidence type="ECO:0000313" key="9">
    <source>
        <dbReference type="EMBL" id="KAK7757098.1"/>
    </source>
</evidence>
<dbReference type="Proteomes" id="UP001320420">
    <property type="component" value="Unassembled WGS sequence"/>
</dbReference>
<feature type="transmembrane region" description="Helical" evidence="7">
    <location>
        <begin position="271"/>
        <end position="292"/>
    </location>
</feature>
<feature type="transmembrane region" description="Helical" evidence="7">
    <location>
        <begin position="387"/>
        <end position="411"/>
    </location>
</feature>
<protein>
    <recommendedName>
        <fullName evidence="8">Amino acid transporter transmembrane domain-containing protein</fullName>
    </recommendedName>
</protein>
<feature type="compositionally biased region" description="Low complexity" evidence="6">
    <location>
        <begin position="48"/>
        <end position="57"/>
    </location>
</feature>
<feature type="transmembrane region" description="Helical" evidence="7">
    <location>
        <begin position="453"/>
        <end position="477"/>
    </location>
</feature>
<evidence type="ECO:0000259" key="8">
    <source>
        <dbReference type="Pfam" id="PF01490"/>
    </source>
</evidence>
<comment type="caution">
    <text evidence="9">The sequence shown here is derived from an EMBL/GenBank/DDBJ whole genome shotgun (WGS) entry which is preliminary data.</text>
</comment>
<keyword evidence="3 7" id="KW-0812">Transmembrane</keyword>
<name>A0AAN9YSA3_9PEZI</name>
<dbReference type="Gene3D" id="1.20.1740.10">
    <property type="entry name" value="Amino acid/polyamine transporter I"/>
    <property type="match status" value="1"/>
</dbReference>
<feature type="transmembrane region" description="Helical" evidence="7">
    <location>
        <begin position="157"/>
        <end position="179"/>
    </location>
</feature>
<feature type="transmembrane region" description="Helical" evidence="7">
    <location>
        <begin position="232"/>
        <end position="251"/>
    </location>
</feature>
<reference evidence="9 10" key="1">
    <citation type="submission" date="2024-02" db="EMBL/GenBank/DDBJ databases">
        <title>De novo assembly and annotation of 12 fungi associated with fruit tree decline syndrome in Ontario, Canada.</title>
        <authorList>
            <person name="Sulman M."/>
            <person name="Ellouze W."/>
            <person name="Ilyukhin E."/>
        </authorList>
    </citation>
    <scope>NUCLEOTIDE SEQUENCE [LARGE SCALE GENOMIC DNA]</scope>
    <source>
        <strain evidence="9 10">M11/M66-122</strain>
    </source>
</reference>
<evidence type="ECO:0000313" key="10">
    <source>
        <dbReference type="Proteomes" id="UP001320420"/>
    </source>
</evidence>
<feature type="domain" description="Amino acid transporter transmembrane" evidence="8">
    <location>
        <begin position="73"/>
        <end position="475"/>
    </location>
</feature>
<accession>A0AAN9YSA3</accession>
<feature type="compositionally biased region" description="Gly residues" evidence="6">
    <location>
        <begin position="24"/>
        <end position="33"/>
    </location>
</feature>
<feature type="transmembrane region" description="Helical" evidence="7">
    <location>
        <begin position="417"/>
        <end position="441"/>
    </location>
</feature>
<keyword evidence="10" id="KW-1185">Reference proteome</keyword>
<feature type="transmembrane region" description="Helical" evidence="7">
    <location>
        <begin position="107"/>
        <end position="125"/>
    </location>
</feature>
<organism evidence="9 10">
    <name type="scientific">Diatrype stigma</name>
    <dbReference type="NCBI Taxonomy" id="117547"/>
    <lineage>
        <taxon>Eukaryota</taxon>
        <taxon>Fungi</taxon>
        <taxon>Dikarya</taxon>
        <taxon>Ascomycota</taxon>
        <taxon>Pezizomycotina</taxon>
        <taxon>Sordariomycetes</taxon>
        <taxon>Xylariomycetidae</taxon>
        <taxon>Xylariales</taxon>
        <taxon>Diatrypaceae</taxon>
        <taxon>Diatrype</taxon>
    </lineage>
</organism>
<evidence type="ECO:0000256" key="6">
    <source>
        <dbReference type="SAM" id="MobiDB-lite"/>
    </source>
</evidence>